<dbReference type="Proteomes" id="UP000186670">
    <property type="component" value="Unassembled WGS sequence"/>
</dbReference>
<comment type="caution">
    <text evidence="2">The sequence shown here is derived from an EMBL/GenBank/DDBJ whole genome shotgun (WGS) entry which is preliminary data.</text>
</comment>
<name>A0A1F5ELH6_9BACT</name>
<feature type="transmembrane region" description="Helical" evidence="1">
    <location>
        <begin position="12"/>
        <end position="35"/>
    </location>
</feature>
<dbReference type="EMBL" id="MEZZ01000037">
    <property type="protein sequence ID" value="OGD68231.1"/>
    <property type="molecule type" value="Genomic_DNA"/>
</dbReference>
<evidence type="ECO:0000313" key="2">
    <source>
        <dbReference type="EMBL" id="OGD68231.1"/>
    </source>
</evidence>
<sequence>MFLKKTKEKKKGFVILIAVLLAGIFVVIGASILLISIKELELASGGTQSQYAFYASDTGLDCAFYWDLKHHIFASSTSNNIEPTAASNIYCAEANIVDGASWEWLAGDLGQGPSNDFTGNTIFSIDDLYPDDNSRDDCVLVYVIKKSQGGVNRTYIESRGYNTCDENNPRRVERALRATY</sequence>
<protein>
    <recommendedName>
        <fullName evidence="4">Type 4 fimbrial biogenesis protein PilX N-terminal domain-containing protein</fullName>
    </recommendedName>
</protein>
<dbReference type="AlphaFoldDB" id="A0A1F5ELH6"/>
<organism evidence="2 3">
    <name type="scientific">Candidatus Campbellbacteria bacterium RIFCSPHIGHO2_01_FULL_34_10</name>
    <dbReference type="NCBI Taxonomy" id="1797577"/>
    <lineage>
        <taxon>Bacteria</taxon>
        <taxon>Candidatus Campbelliibacteriota</taxon>
    </lineage>
</organism>
<proteinExistence type="predicted"/>
<evidence type="ECO:0000313" key="3">
    <source>
        <dbReference type="Proteomes" id="UP000186670"/>
    </source>
</evidence>
<keyword evidence="1" id="KW-1133">Transmembrane helix</keyword>
<keyword evidence="1" id="KW-0472">Membrane</keyword>
<keyword evidence="1" id="KW-0812">Transmembrane</keyword>
<reference evidence="2 3" key="1">
    <citation type="journal article" date="2016" name="Nat. Commun.">
        <title>Thousands of microbial genomes shed light on interconnected biogeochemical processes in an aquifer system.</title>
        <authorList>
            <person name="Anantharaman K."/>
            <person name="Brown C.T."/>
            <person name="Hug L.A."/>
            <person name="Sharon I."/>
            <person name="Castelle C.J."/>
            <person name="Probst A.J."/>
            <person name="Thomas B.C."/>
            <person name="Singh A."/>
            <person name="Wilkins M.J."/>
            <person name="Karaoz U."/>
            <person name="Brodie E.L."/>
            <person name="Williams K.H."/>
            <person name="Hubbard S.S."/>
            <person name="Banfield J.F."/>
        </authorList>
    </citation>
    <scope>NUCLEOTIDE SEQUENCE [LARGE SCALE GENOMIC DNA]</scope>
</reference>
<accession>A0A1F5ELH6</accession>
<evidence type="ECO:0000256" key="1">
    <source>
        <dbReference type="SAM" id="Phobius"/>
    </source>
</evidence>
<evidence type="ECO:0008006" key="4">
    <source>
        <dbReference type="Google" id="ProtNLM"/>
    </source>
</evidence>
<gene>
    <name evidence="2" type="ORF">A2811_01750</name>
</gene>